<dbReference type="SUPFAM" id="SSF52540">
    <property type="entry name" value="P-loop containing nucleoside triphosphate hydrolases"/>
    <property type="match status" value="1"/>
</dbReference>
<reference evidence="6" key="1">
    <citation type="journal article" date="2019" name="Int. J. Syst. Evol. Microbiol.">
        <title>The Global Catalogue of Microorganisms (GCM) 10K type strain sequencing project: providing services to taxonomists for standard genome sequencing and annotation.</title>
        <authorList>
            <consortium name="The Broad Institute Genomics Platform"/>
            <consortium name="The Broad Institute Genome Sequencing Center for Infectious Disease"/>
            <person name="Wu L."/>
            <person name="Ma J."/>
        </authorList>
    </citation>
    <scope>NUCLEOTIDE SEQUENCE [LARGE SCALE GENOMIC DNA]</scope>
    <source>
        <strain evidence="6">CCUG 49571</strain>
    </source>
</reference>
<keyword evidence="6" id="KW-1185">Reference proteome</keyword>
<accession>A0ABV9FA84</accession>
<keyword evidence="3 5" id="KW-0067">ATP-binding</keyword>
<dbReference type="SMART" id="SM00382">
    <property type="entry name" value="AAA"/>
    <property type="match status" value="1"/>
</dbReference>
<evidence type="ECO:0000313" key="5">
    <source>
        <dbReference type="EMBL" id="MFC4598701.1"/>
    </source>
</evidence>
<dbReference type="PROSITE" id="PS50893">
    <property type="entry name" value="ABC_TRANSPORTER_2"/>
    <property type="match status" value="1"/>
</dbReference>
<evidence type="ECO:0000256" key="2">
    <source>
        <dbReference type="ARBA" id="ARBA00022741"/>
    </source>
</evidence>
<gene>
    <name evidence="5" type="ORF">ACFO3S_10680</name>
</gene>
<organism evidence="5 6">
    <name type="scientific">Cohnella hongkongensis</name>
    <dbReference type="NCBI Taxonomy" id="178337"/>
    <lineage>
        <taxon>Bacteria</taxon>
        <taxon>Bacillati</taxon>
        <taxon>Bacillota</taxon>
        <taxon>Bacilli</taxon>
        <taxon>Bacillales</taxon>
        <taxon>Paenibacillaceae</taxon>
        <taxon>Cohnella</taxon>
    </lineage>
</organism>
<evidence type="ECO:0000256" key="3">
    <source>
        <dbReference type="ARBA" id="ARBA00022840"/>
    </source>
</evidence>
<dbReference type="Pfam" id="PF00005">
    <property type="entry name" value="ABC_tran"/>
    <property type="match status" value="1"/>
</dbReference>
<protein>
    <submittedName>
        <fullName evidence="5">ABC transporter ATP-binding protein</fullName>
    </submittedName>
</protein>
<keyword evidence="2" id="KW-0547">Nucleotide-binding</keyword>
<dbReference type="InterPro" id="IPR051782">
    <property type="entry name" value="ABC_Transporter_VariousFunc"/>
</dbReference>
<keyword evidence="1" id="KW-0813">Transport</keyword>
<name>A0ABV9FA84_9BACL</name>
<comment type="caution">
    <text evidence="5">The sequence shown here is derived from an EMBL/GenBank/DDBJ whole genome shotgun (WGS) entry which is preliminary data.</text>
</comment>
<dbReference type="PANTHER" id="PTHR42939">
    <property type="entry name" value="ABC TRANSPORTER ATP-BINDING PROTEIN ALBC-RELATED"/>
    <property type="match status" value="1"/>
</dbReference>
<dbReference type="InterPro" id="IPR027417">
    <property type="entry name" value="P-loop_NTPase"/>
</dbReference>
<sequence length="234" mass="26433">MIELKYVDKRYPTSNALLYVNELNIPKGEVVGILGENGSGKTTLLKAIMGIGELQNGEITIEGRPVIEQYERMAFVTEEGSFLPNKTPAEYAAFLAAFYPRFDRAYFAELLERYELPARRGIRTFSKGQKMKLEMSAGLAKRPDYLLLDEPFTGKDVFARRESLKLVMSGLRGDETVLIATHLIDEIENVIDRAIVLHKGLIRADVRIDELREAGTSLTDAMQEVRSSNPRYRV</sequence>
<dbReference type="Gene3D" id="3.40.50.300">
    <property type="entry name" value="P-loop containing nucleotide triphosphate hydrolases"/>
    <property type="match status" value="1"/>
</dbReference>
<dbReference type="RefSeq" id="WP_378095223.1">
    <property type="nucleotide sequence ID" value="NZ_JBHSEP010000006.1"/>
</dbReference>
<evidence type="ECO:0000313" key="6">
    <source>
        <dbReference type="Proteomes" id="UP001596028"/>
    </source>
</evidence>
<feature type="domain" description="ABC transporter" evidence="4">
    <location>
        <begin position="2"/>
        <end position="224"/>
    </location>
</feature>
<dbReference type="GO" id="GO:0005524">
    <property type="term" value="F:ATP binding"/>
    <property type="evidence" value="ECO:0007669"/>
    <property type="project" value="UniProtKB-KW"/>
</dbReference>
<dbReference type="InterPro" id="IPR003439">
    <property type="entry name" value="ABC_transporter-like_ATP-bd"/>
</dbReference>
<dbReference type="PROSITE" id="PS00211">
    <property type="entry name" value="ABC_TRANSPORTER_1"/>
    <property type="match status" value="1"/>
</dbReference>
<proteinExistence type="predicted"/>
<dbReference type="CDD" id="cd03230">
    <property type="entry name" value="ABC_DR_subfamily_A"/>
    <property type="match status" value="1"/>
</dbReference>
<dbReference type="Proteomes" id="UP001596028">
    <property type="component" value="Unassembled WGS sequence"/>
</dbReference>
<dbReference type="PANTHER" id="PTHR42939:SF1">
    <property type="entry name" value="ABC TRANSPORTER ATP-BINDING PROTEIN ALBC-RELATED"/>
    <property type="match status" value="1"/>
</dbReference>
<dbReference type="InterPro" id="IPR017871">
    <property type="entry name" value="ABC_transporter-like_CS"/>
</dbReference>
<dbReference type="InterPro" id="IPR003593">
    <property type="entry name" value="AAA+_ATPase"/>
</dbReference>
<dbReference type="EMBL" id="JBHSEP010000006">
    <property type="protein sequence ID" value="MFC4598701.1"/>
    <property type="molecule type" value="Genomic_DNA"/>
</dbReference>
<evidence type="ECO:0000259" key="4">
    <source>
        <dbReference type="PROSITE" id="PS50893"/>
    </source>
</evidence>
<evidence type="ECO:0000256" key="1">
    <source>
        <dbReference type="ARBA" id="ARBA00022448"/>
    </source>
</evidence>